<dbReference type="InterPro" id="IPR039254">
    <property type="entry name" value="Rds1"/>
</dbReference>
<proteinExistence type="predicted"/>
<dbReference type="PROSITE" id="PS00929">
    <property type="entry name" value="PIR_REPEAT_1"/>
    <property type="match status" value="1"/>
</dbReference>
<dbReference type="STRING" id="278938.A0A4Z1JZS4"/>
<feature type="region of interest" description="Disordered" evidence="2">
    <location>
        <begin position="32"/>
        <end position="54"/>
    </location>
</feature>
<name>A0A4Z1JZS4_9HELO</name>
<sequence>MFYQASITASFIVAVAAIPASISQINDGQIQAATGSPATSGSASPSASGSASPSASGSASPFGIYSYNQQPSVNSEAVSSVASIAGIPASEIPGATAPVPPVISPEVTGVTSHGPFSGTPTTTGALSTIALASEVPILPARKAETTYVPDGTLHEPQPVPYQPAGGLGTNGTEPVYRVQSDFDYQSILLGLYQEWIELDLFHNILATFSEEEFTAAGLTPSDRFLIEFMADQEAGHATLLSNLLGGPGGATPQCTYNYPFTTVTEAFDFTQKLTRYGESGVWGFQAHLDSREVAQLLDQSIATEARQQMIFRQFAGLFPMPVWFETGIPQSWAWTLLAPYISSCPANSKRLVWQNFPQLTILNQPNIARRNATQTGFNETAGFGPAAPSDSKLAPIDSCVGNNVTGFDCSASISQNRSIPLSYPGREVYLQWDNPGQAIGPNNSYVTSTSAGTPSWAMWVSQLNVTYSPLMNVSSANGVNYAMTIQPDVSTYEGDPAINGTMFLALTDTNQTYTAFNLSNVNPHVAALAMYQAG</sequence>
<dbReference type="PANTHER" id="PTHR38705">
    <property type="entry name" value="PROTEIN RDS1"/>
    <property type="match status" value="1"/>
</dbReference>
<protein>
    <recommendedName>
        <fullName evidence="6">Protein rds1</fullName>
    </recommendedName>
</protein>
<evidence type="ECO:0000256" key="1">
    <source>
        <dbReference type="ARBA" id="ARBA00022729"/>
    </source>
</evidence>
<evidence type="ECO:0000256" key="2">
    <source>
        <dbReference type="SAM" id="MobiDB-lite"/>
    </source>
</evidence>
<accession>A0A4Z1JZS4</accession>
<dbReference type="GO" id="GO:0005199">
    <property type="term" value="F:structural constituent of cell wall"/>
    <property type="evidence" value="ECO:0007669"/>
    <property type="project" value="InterPro"/>
</dbReference>
<comment type="caution">
    <text evidence="4">The sequence shown here is derived from an EMBL/GenBank/DDBJ whole genome shotgun (WGS) entry which is preliminary data.</text>
</comment>
<dbReference type="Proteomes" id="UP000297229">
    <property type="component" value="Unassembled WGS sequence"/>
</dbReference>
<dbReference type="Pfam" id="PF13668">
    <property type="entry name" value="Ferritin_2"/>
    <property type="match status" value="1"/>
</dbReference>
<reference evidence="4 5" key="1">
    <citation type="submission" date="2017-12" db="EMBL/GenBank/DDBJ databases">
        <title>Comparative genomics of Botrytis spp.</title>
        <authorList>
            <person name="Valero-Jimenez C.A."/>
            <person name="Tapia P."/>
            <person name="Veloso J."/>
            <person name="Silva-Moreno E."/>
            <person name="Staats M."/>
            <person name="Valdes J.H."/>
            <person name="Van Kan J.A.L."/>
        </authorList>
    </citation>
    <scope>NUCLEOTIDE SEQUENCE [LARGE SCALE GENOMIC DNA]</scope>
    <source>
        <strain evidence="4 5">Be9601</strain>
    </source>
</reference>
<feature type="chain" id="PRO_5021422118" description="Protein rds1" evidence="3">
    <location>
        <begin position="18"/>
        <end position="534"/>
    </location>
</feature>
<organism evidence="4 5">
    <name type="scientific">Botrytis elliptica</name>
    <dbReference type="NCBI Taxonomy" id="278938"/>
    <lineage>
        <taxon>Eukaryota</taxon>
        <taxon>Fungi</taxon>
        <taxon>Dikarya</taxon>
        <taxon>Ascomycota</taxon>
        <taxon>Pezizomycotina</taxon>
        <taxon>Leotiomycetes</taxon>
        <taxon>Helotiales</taxon>
        <taxon>Sclerotiniaceae</taxon>
        <taxon>Botrytis</taxon>
    </lineage>
</organism>
<gene>
    <name evidence="4" type="ORF">BELL_0042g00030</name>
</gene>
<keyword evidence="1 3" id="KW-0732">Signal</keyword>
<evidence type="ECO:0000256" key="3">
    <source>
        <dbReference type="SAM" id="SignalP"/>
    </source>
</evidence>
<dbReference type="AlphaFoldDB" id="A0A4Z1JZS4"/>
<dbReference type="EMBL" id="PQXM01000042">
    <property type="protein sequence ID" value="TGO79125.1"/>
    <property type="molecule type" value="Genomic_DNA"/>
</dbReference>
<dbReference type="PANTHER" id="PTHR38705:SF1">
    <property type="entry name" value="PROTEIN RDS1"/>
    <property type="match status" value="1"/>
</dbReference>
<evidence type="ECO:0000313" key="4">
    <source>
        <dbReference type="EMBL" id="TGO79125.1"/>
    </source>
</evidence>
<keyword evidence="5" id="KW-1185">Reference proteome</keyword>
<dbReference type="InterPro" id="IPR000420">
    <property type="entry name" value="Yeast_PIR_rpt"/>
</dbReference>
<evidence type="ECO:0000313" key="5">
    <source>
        <dbReference type="Proteomes" id="UP000297229"/>
    </source>
</evidence>
<evidence type="ECO:0008006" key="6">
    <source>
        <dbReference type="Google" id="ProtNLM"/>
    </source>
</evidence>
<feature type="signal peptide" evidence="3">
    <location>
        <begin position="1"/>
        <end position="17"/>
    </location>
</feature>
<dbReference type="PROSITE" id="PS50256">
    <property type="entry name" value="PIR_REPEAT_2"/>
    <property type="match status" value="1"/>
</dbReference>